<dbReference type="Proteomes" id="UP000053236">
    <property type="component" value="Unassembled WGS sequence"/>
</dbReference>
<reference evidence="3 5" key="2">
    <citation type="submission" date="2013-11" db="EMBL/GenBank/DDBJ databases">
        <title>The Genome Sequence of Phytophthora parasitica CJ05E6.</title>
        <authorList>
            <consortium name="The Broad Institute Genomics Platform"/>
            <person name="Russ C."/>
            <person name="Tyler B."/>
            <person name="Panabieres F."/>
            <person name="Shan W."/>
            <person name="Tripathy S."/>
            <person name="Grunwald N."/>
            <person name="Machado M."/>
            <person name="Johnson C.S."/>
            <person name="Arredondo F."/>
            <person name="Hong C."/>
            <person name="Coffey M."/>
            <person name="Young S.K."/>
            <person name="Zeng Q."/>
            <person name="Gargeya S."/>
            <person name="Fitzgerald M."/>
            <person name="Abouelleil A."/>
            <person name="Alvarado L."/>
            <person name="Chapman S.B."/>
            <person name="Gainer-Dewar J."/>
            <person name="Goldberg J."/>
            <person name="Griggs A."/>
            <person name="Gujja S."/>
            <person name="Hansen M."/>
            <person name="Howarth C."/>
            <person name="Imamovic A."/>
            <person name="Ireland A."/>
            <person name="Larimer J."/>
            <person name="McCowan C."/>
            <person name="Murphy C."/>
            <person name="Pearson M."/>
            <person name="Poon T.W."/>
            <person name="Priest M."/>
            <person name="Roberts A."/>
            <person name="Saif S."/>
            <person name="Shea T."/>
            <person name="Sykes S."/>
            <person name="Wortman J."/>
            <person name="Nusbaum C."/>
            <person name="Birren B."/>
        </authorList>
    </citation>
    <scope>NUCLEOTIDE SEQUENCE [LARGE SCALE GENOMIC DNA]</scope>
    <source>
        <strain evidence="3 5">CJ05E6</strain>
    </source>
</reference>
<feature type="compositionally biased region" description="Low complexity" evidence="1">
    <location>
        <begin position="42"/>
        <end position="54"/>
    </location>
</feature>
<name>W2P596_PHYNI</name>
<gene>
    <name evidence="4" type="ORF">L914_01613</name>
    <name evidence="2" type="ORF">L915_01622</name>
    <name evidence="3" type="ORF">L916_01597</name>
</gene>
<evidence type="ECO:0000256" key="1">
    <source>
        <dbReference type="SAM" id="MobiDB-lite"/>
    </source>
</evidence>
<sequence length="54" mass="5854">CHQGTQLQRNLPPQGKNPSAPKRASSNCNRDENSSEPRALSRTKTATPTRAPTP</sequence>
<accession>W2P596</accession>
<reference evidence="2" key="1">
    <citation type="submission" date="2013-11" db="EMBL/GenBank/DDBJ databases">
        <title>The Genome Sequence of Phytophthora parasitica CJ02B3.</title>
        <authorList>
            <consortium name="The Broad Institute Genomics Platform"/>
            <person name="Russ C."/>
            <person name="Tyler B."/>
            <person name="Panabieres F."/>
            <person name="Shan W."/>
            <person name="Tripathy S."/>
            <person name="Grunwald N."/>
            <person name="Machado M."/>
            <person name="Johnson C.S."/>
            <person name="Arredondo F."/>
            <person name="Hong C."/>
            <person name="Coffey M."/>
            <person name="Young S.K."/>
            <person name="Zeng Q."/>
            <person name="Gargeya S."/>
            <person name="Fitzgerald M."/>
            <person name="Abouelleil A."/>
            <person name="Alvarado L."/>
            <person name="Chapman S.B."/>
            <person name="Gainer-Dewar J."/>
            <person name="Goldberg J."/>
            <person name="Griggs A."/>
            <person name="Gujja S."/>
            <person name="Hansen M."/>
            <person name="Howarth C."/>
            <person name="Imamovic A."/>
            <person name="Ireland A."/>
            <person name="Larimer J."/>
            <person name="McCowan C."/>
            <person name="Murphy C."/>
            <person name="Pearson M."/>
            <person name="Poon T.W."/>
            <person name="Priest M."/>
            <person name="Roberts A."/>
            <person name="Saif S."/>
            <person name="Shea T."/>
            <person name="Sykes S."/>
            <person name="Wortman J."/>
            <person name="Nusbaum C."/>
            <person name="Birren B."/>
        </authorList>
    </citation>
    <scope>NUCLEOTIDE SEQUENCE [LARGE SCALE GENOMIC DNA]</scope>
    <source>
        <strain evidence="2">CJ02B3</strain>
    </source>
</reference>
<dbReference type="AlphaFoldDB" id="W2P596"/>
<evidence type="ECO:0000313" key="2">
    <source>
        <dbReference type="EMBL" id="ETK95446.1"/>
    </source>
</evidence>
<feature type="compositionally biased region" description="Polar residues" evidence="1">
    <location>
        <begin position="1"/>
        <end position="11"/>
    </location>
</feature>
<feature type="non-terminal residue" evidence="4">
    <location>
        <position position="1"/>
    </location>
</feature>
<feature type="region of interest" description="Disordered" evidence="1">
    <location>
        <begin position="1"/>
        <end position="54"/>
    </location>
</feature>
<protein>
    <submittedName>
        <fullName evidence="4">Uncharacterized protein</fullName>
    </submittedName>
</protein>
<evidence type="ECO:0000313" key="5">
    <source>
        <dbReference type="Proteomes" id="UP000053864"/>
    </source>
</evidence>
<proteinExistence type="predicted"/>
<reference evidence="4" key="3">
    <citation type="submission" date="2013-11" db="EMBL/GenBank/DDBJ databases">
        <title>The Genome Sequence of Phytophthora parasitica IAC_01/95.</title>
        <authorList>
            <consortium name="The Broad Institute Genomics Platform"/>
            <person name="Russ C."/>
            <person name="Tyler B."/>
            <person name="Panabieres F."/>
            <person name="Shan W."/>
            <person name="Tripathy S."/>
            <person name="Grunwald N."/>
            <person name="Machado M."/>
            <person name="Johnson C.S."/>
            <person name="Arredondo F."/>
            <person name="Hong C."/>
            <person name="Coffey M."/>
            <person name="Young S.K."/>
            <person name="Zeng Q."/>
            <person name="Gargeya S."/>
            <person name="Fitzgerald M."/>
            <person name="Abouelleil A."/>
            <person name="Alvarado L."/>
            <person name="Chapman S.B."/>
            <person name="Gainer-Dewar J."/>
            <person name="Goldberg J."/>
            <person name="Griggs A."/>
            <person name="Gujja S."/>
            <person name="Hansen M."/>
            <person name="Howarth C."/>
            <person name="Imamovic A."/>
            <person name="Ireland A."/>
            <person name="Larimer J."/>
            <person name="McCowan C."/>
            <person name="Murphy C."/>
            <person name="Pearson M."/>
            <person name="Poon T.W."/>
            <person name="Priest M."/>
            <person name="Roberts A."/>
            <person name="Saif S."/>
            <person name="Shea T."/>
            <person name="Sykes S."/>
            <person name="Wortman J."/>
            <person name="Nusbaum C."/>
            <person name="Birren B."/>
        </authorList>
    </citation>
    <scope>NUCLEOTIDE SEQUENCE [LARGE SCALE GENOMIC DNA]</scope>
    <source>
        <strain evidence="4">IAC_01/95</strain>
    </source>
</reference>
<dbReference type="EMBL" id="KI690805">
    <property type="protein sequence ID" value="ETM55129.1"/>
    <property type="molecule type" value="Genomic_DNA"/>
</dbReference>
<dbReference type="EMBL" id="KI670778">
    <property type="protein sequence ID" value="ETL48832.1"/>
    <property type="molecule type" value="Genomic_DNA"/>
</dbReference>
<organism evidence="4">
    <name type="scientific">Phytophthora nicotianae</name>
    <name type="common">Potato buckeye rot agent</name>
    <name type="synonym">Phytophthora parasitica</name>
    <dbReference type="NCBI Taxonomy" id="4792"/>
    <lineage>
        <taxon>Eukaryota</taxon>
        <taxon>Sar</taxon>
        <taxon>Stramenopiles</taxon>
        <taxon>Oomycota</taxon>
        <taxon>Peronosporomycetes</taxon>
        <taxon>Peronosporales</taxon>
        <taxon>Peronosporaceae</taxon>
        <taxon>Phytophthora</taxon>
    </lineage>
</organism>
<dbReference type="Proteomes" id="UP000053864">
    <property type="component" value="Unassembled WGS sequence"/>
</dbReference>
<evidence type="ECO:0000313" key="4">
    <source>
        <dbReference type="EMBL" id="ETM55129.1"/>
    </source>
</evidence>
<feature type="non-terminal residue" evidence="4">
    <location>
        <position position="54"/>
    </location>
</feature>
<evidence type="ECO:0000313" key="3">
    <source>
        <dbReference type="EMBL" id="ETL48832.1"/>
    </source>
</evidence>
<dbReference type="Proteomes" id="UP000054532">
    <property type="component" value="Unassembled WGS sequence"/>
</dbReference>
<dbReference type="EMBL" id="KI684303">
    <property type="protein sequence ID" value="ETK95446.1"/>
    <property type="molecule type" value="Genomic_DNA"/>
</dbReference>